<dbReference type="Pfam" id="PF02108">
    <property type="entry name" value="FliH"/>
    <property type="match status" value="1"/>
</dbReference>
<evidence type="ECO:0000256" key="6">
    <source>
        <dbReference type="ARBA" id="ARBA00022927"/>
    </source>
</evidence>
<gene>
    <name evidence="11" type="ORF">HMPREF9193_01500</name>
</gene>
<comment type="function">
    <text evidence="1">Needed for flagellar regrowth and assembly.</text>
</comment>
<dbReference type="InterPro" id="IPR018035">
    <property type="entry name" value="Flagellar_FliH/T3SS_HrpE"/>
</dbReference>
<evidence type="ECO:0000256" key="5">
    <source>
        <dbReference type="ARBA" id="ARBA00022795"/>
    </source>
</evidence>
<evidence type="ECO:0000259" key="10">
    <source>
        <dbReference type="Pfam" id="PF02108"/>
    </source>
</evidence>
<comment type="caution">
    <text evidence="11">The sequence shown here is derived from an EMBL/GenBank/DDBJ whole genome shotgun (WGS) entry which is preliminary data.</text>
</comment>
<dbReference type="InterPro" id="IPR038495">
    <property type="entry name" value="ATPase_E_C"/>
</dbReference>
<keyword evidence="11" id="KW-0966">Cell projection</keyword>
<evidence type="ECO:0000313" key="11">
    <source>
        <dbReference type="EMBL" id="ERJ92340.1"/>
    </source>
</evidence>
<evidence type="ECO:0000256" key="7">
    <source>
        <dbReference type="ARBA" id="ARBA00023225"/>
    </source>
</evidence>
<evidence type="ECO:0000256" key="8">
    <source>
        <dbReference type="SAM" id="Coils"/>
    </source>
</evidence>
<dbReference type="EMBL" id="AWVH01000037">
    <property type="protein sequence ID" value="ERJ92340.1"/>
    <property type="molecule type" value="Genomic_DNA"/>
</dbReference>
<dbReference type="InterPro" id="IPR051472">
    <property type="entry name" value="T3SS_Stator/FliH"/>
</dbReference>
<dbReference type="PANTHER" id="PTHR34982">
    <property type="entry name" value="YOP PROTEINS TRANSLOCATION PROTEIN L"/>
    <property type="match status" value="1"/>
</dbReference>
<dbReference type="Gene3D" id="3.30.2320.30">
    <property type="entry name" value="ATP synthase, E subunit, C-terminal"/>
    <property type="match status" value="1"/>
</dbReference>
<evidence type="ECO:0000256" key="1">
    <source>
        <dbReference type="ARBA" id="ARBA00003041"/>
    </source>
</evidence>
<keyword evidence="7" id="KW-1006">Bacterial flagellum protein export</keyword>
<organism evidence="11 12">
    <name type="scientific">Treponema lecithinolyticum ATCC 700332</name>
    <dbReference type="NCBI Taxonomy" id="1321815"/>
    <lineage>
        <taxon>Bacteria</taxon>
        <taxon>Pseudomonadati</taxon>
        <taxon>Spirochaetota</taxon>
        <taxon>Spirochaetia</taxon>
        <taxon>Spirochaetales</taxon>
        <taxon>Treponemataceae</taxon>
        <taxon>Treponema</taxon>
    </lineage>
</organism>
<dbReference type="RefSeq" id="WP_021687702.1">
    <property type="nucleotide sequence ID" value="NZ_KI260569.1"/>
</dbReference>
<keyword evidence="11" id="KW-0969">Cilium</keyword>
<evidence type="ECO:0000256" key="4">
    <source>
        <dbReference type="ARBA" id="ARBA00022448"/>
    </source>
</evidence>
<comment type="similarity">
    <text evidence="2">Belongs to the FliH family.</text>
</comment>
<evidence type="ECO:0000256" key="2">
    <source>
        <dbReference type="ARBA" id="ARBA00006602"/>
    </source>
</evidence>
<feature type="region of interest" description="Disordered" evidence="9">
    <location>
        <begin position="26"/>
        <end position="47"/>
    </location>
</feature>
<feature type="compositionally biased region" description="Acidic residues" evidence="9">
    <location>
        <begin position="28"/>
        <end position="39"/>
    </location>
</feature>
<keyword evidence="8" id="KW-0175">Coiled coil</keyword>
<feature type="coiled-coil region" evidence="8">
    <location>
        <begin position="101"/>
        <end position="140"/>
    </location>
</feature>
<evidence type="ECO:0000313" key="12">
    <source>
        <dbReference type="Proteomes" id="UP000016649"/>
    </source>
</evidence>
<keyword evidence="4" id="KW-0813">Transport</keyword>
<sequence length="310" mass="35068">MAKTVFRPTEIIKSDQKVLLKLTHDFTPEPEESEVEEIPEYSGPTADDLRREAEAFKKDWEAEKEKMLADAQTQAQQIVQNAEQAAFDEVKRKSDQAAVIKKQAEDKADELIKDAELRSAEIVRQAEQNYEKNVSDARKEGFEQGHEDGYQSGRQEVQRLIDRMHIILERTMDKRQNILQETEQQIVDLVLLISRKVIKIISESQRNVVMSNVLQALRKVKGRGDITVRVNLADVQLTTEHIKDFMQAVESVKSITVAEDSTVEKGGCIVETDFGAIDARISSQLAELEQKILEISPIKTVSKTAPLPGE</sequence>
<dbReference type="NCBIfam" id="NF005198">
    <property type="entry name" value="PRK06669.1-3"/>
    <property type="match status" value="1"/>
</dbReference>
<protein>
    <recommendedName>
        <fullName evidence="3">Flagellar assembly protein FliH</fullName>
    </recommendedName>
</protein>
<evidence type="ECO:0000256" key="9">
    <source>
        <dbReference type="SAM" id="MobiDB-lite"/>
    </source>
</evidence>
<proteinExistence type="inferred from homology"/>
<evidence type="ECO:0000256" key="3">
    <source>
        <dbReference type="ARBA" id="ARBA00016507"/>
    </source>
</evidence>
<feature type="domain" description="Flagellar assembly protein FliH/Type III secretion system HrpE" evidence="10">
    <location>
        <begin position="160"/>
        <end position="287"/>
    </location>
</feature>
<dbReference type="Proteomes" id="UP000016649">
    <property type="component" value="Unassembled WGS sequence"/>
</dbReference>
<name>A0ABN0NXR4_TRELE</name>
<dbReference type="PANTHER" id="PTHR34982:SF1">
    <property type="entry name" value="FLAGELLAR ASSEMBLY PROTEIN FLIH"/>
    <property type="match status" value="1"/>
</dbReference>
<keyword evidence="6" id="KW-0653">Protein transport</keyword>
<dbReference type="SUPFAM" id="SSF160527">
    <property type="entry name" value="V-type ATPase subunit E-like"/>
    <property type="match status" value="1"/>
</dbReference>
<keyword evidence="5" id="KW-1005">Bacterial flagellum biogenesis</keyword>
<reference evidence="11 12" key="1">
    <citation type="submission" date="2013-08" db="EMBL/GenBank/DDBJ databases">
        <authorList>
            <person name="Weinstock G."/>
            <person name="Sodergren E."/>
            <person name="Wylie T."/>
            <person name="Fulton L."/>
            <person name="Fulton R."/>
            <person name="Fronick C."/>
            <person name="O'Laughlin M."/>
            <person name="Godfrey J."/>
            <person name="Miner T."/>
            <person name="Herter B."/>
            <person name="Appelbaum E."/>
            <person name="Cordes M."/>
            <person name="Lek S."/>
            <person name="Wollam A."/>
            <person name="Pepin K.H."/>
            <person name="Palsikar V.B."/>
            <person name="Mitreva M."/>
            <person name="Wilson R.K."/>
        </authorList>
    </citation>
    <scope>NUCLEOTIDE SEQUENCE [LARGE SCALE GENOMIC DNA]</scope>
    <source>
        <strain evidence="11 12">ATCC 700332</strain>
    </source>
</reference>
<accession>A0ABN0NXR4</accession>
<keyword evidence="12" id="KW-1185">Reference proteome</keyword>
<keyword evidence="11" id="KW-0282">Flagellum</keyword>